<protein>
    <recommendedName>
        <fullName evidence="3">CxC2-like cysteine cluster KDZ transposase-associated domain-containing protein</fullName>
    </recommendedName>
</protein>
<sequence length="408" mass="45736">MSKRRRRQDDGFYVHIPHESIILESTARNRLNRLKPSGAFATQPIARSDVHVSASEEEDLDTLARASQVDEFSYVMGEDLSGVQVPSPPDGERDGVRVAVPAKNINTERDPLLNNGWVYFVEKGPYIEHLKKFINEEEMSTCSGFAAMFLANLKNVRGLQTTGVVGCTCARHGVWKGRRFGNLQRGERYCNVDGVIVQALSDVEVEVAISYDIVCQWGVHFWERMEEFPDDARLKITEDALVLCMPKFHLWAHKPDCHACYSFNFLPGAGQTHGETIEENWSASNKASAQMKMMGPGAREDTLDNVFGFHNFQTIESLGQVLGNHMVKAIKEASVHWEDFEQFNEGVVSYCGEPAVAAWLASIKRWEADHSKPCPYEAKLQGKETMQEVELALIREEHAAIATALSVS</sequence>
<proteinExistence type="predicted"/>
<reference evidence="2" key="1">
    <citation type="journal article" date="2017" name="Nat. Ecol. Evol.">
        <title>Genome expansion and lineage-specific genetic innovations in the forest pathogenic fungi Armillaria.</title>
        <authorList>
            <person name="Sipos G."/>
            <person name="Prasanna A.N."/>
            <person name="Walter M.C."/>
            <person name="O'Connor E."/>
            <person name="Balint B."/>
            <person name="Krizsan K."/>
            <person name="Kiss B."/>
            <person name="Hess J."/>
            <person name="Varga T."/>
            <person name="Slot J."/>
            <person name="Riley R."/>
            <person name="Boka B."/>
            <person name="Rigling D."/>
            <person name="Barry K."/>
            <person name="Lee J."/>
            <person name="Mihaltcheva S."/>
            <person name="LaButti K."/>
            <person name="Lipzen A."/>
            <person name="Waldron R."/>
            <person name="Moloney N.M."/>
            <person name="Sperisen C."/>
            <person name="Kredics L."/>
            <person name="Vagvoelgyi C."/>
            <person name="Patrignani A."/>
            <person name="Fitzpatrick D."/>
            <person name="Nagy I."/>
            <person name="Doyle S."/>
            <person name="Anderson J.B."/>
            <person name="Grigoriev I.V."/>
            <person name="Gueldener U."/>
            <person name="Muensterkoetter M."/>
            <person name="Nagy L.G."/>
        </authorList>
    </citation>
    <scope>NUCLEOTIDE SEQUENCE [LARGE SCALE GENOMIC DNA]</scope>
    <source>
        <strain evidence="2">C18/9</strain>
    </source>
</reference>
<dbReference type="STRING" id="47428.A0A284QWI2"/>
<dbReference type="EMBL" id="FUEG01000002">
    <property type="protein sequence ID" value="SJL00825.1"/>
    <property type="molecule type" value="Genomic_DNA"/>
</dbReference>
<dbReference type="OrthoDB" id="3235114at2759"/>
<dbReference type="Pfam" id="PF18758">
    <property type="entry name" value="KDZ"/>
    <property type="match status" value="1"/>
</dbReference>
<dbReference type="Proteomes" id="UP000219338">
    <property type="component" value="Unassembled WGS sequence"/>
</dbReference>
<evidence type="ECO:0000313" key="2">
    <source>
        <dbReference type="Proteomes" id="UP000219338"/>
    </source>
</evidence>
<accession>A0A284QWI2</accession>
<gene>
    <name evidence="1" type="ORF">ARMOST_04139</name>
</gene>
<keyword evidence="2" id="KW-1185">Reference proteome</keyword>
<dbReference type="AlphaFoldDB" id="A0A284QWI2"/>
<evidence type="ECO:0008006" key="3">
    <source>
        <dbReference type="Google" id="ProtNLM"/>
    </source>
</evidence>
<name>A0A284QWI2_ARMOS</name>
<organism evidence="1 2">
    <name type="scientific">Armillaria ostoyae</name>
    <name type="common">Armillaria root rot fungus</name>
    <dbReference type="NCBI Taxonomy" id="47428"/>
    <lineage>
        <taxon>Eukaryota</taxon>
        <taxon>Fungi</taxon>
        <taxon>Dikarya</taxon>
        <taxon>Basidiomycota</taxon>
        <taxon>Agaricomycotina</taxon>
        <taxon>Agaricomycetes</taxon>
        <taxon>Agaricomycetidae</taxon>
        <taxon>Agaricales</taxon>
        <taxon>Marasmiineae</taxon>
        <taxon>Physalacriaceae</taxon>
        <taxon>Armillaria</taxon>
    </lineage>
</organism>
<evidence type="ECO:0000313" key="1">
    <source>
        <dbReference type="EMBL" id="SJL00825.1"/>
    </source>
</evidence>
<dbReference type="InterPro" id="IPR040521">
    <property type="entry name" value="KDZ"/>
</dbReference>